<dbReference type="InterPro" id="IPR043926">
    <property type="entry name" value="ABCG_dom"/>
</dbReference>
<evidence type="ECO:0000256" key="5">
    <source>
        <dbReference type="ARBA" id="ARBA00022840"/>
    </source>
</evidence>
<dbReference type="Pfam" id="PF00005">
    <property type="entry name" value="ABC_tran"/>
    <property type="match status" value="1"/>
</dbReference>
<keyword evidence="6 9" id="KW-1133">Transmembrane helix</keyword>
<dbReference type="SUPFAM" id="SSF52540">
    <property type="entry name" value="P-loop containing nucleoside triphosphate hydrolases"/>
    <property type="match status" value="1"/>
</dbReference>
<dbReference type="PANTHER" id="PTHR48041:SF41">
    <property type="entry name" value="ABC TRANSPORTER G FAMILY"/>
    <property type="match status" value="1"/>
</dbReference>
<proteinExistence type="predicted"/>
<evidence type="ECO:0000256" key="8">
    <source>
        <dbReference type="SAM" id="MobiDB-lite"/>
    </source>
</evidence>
<protein>
    <submittedName>
        <fullName evidence="11">Abc transporter g family member 7</fullName>
    </submittedName>
</protein>
<dbReference type="FunFam" id="3.40.50.300:FF:000903">
    <property type="entry name" value="ABC transporter G family member 7"/>
    <property type="match status" value="1"/>
</dbReference>
<comment type="subcellular location">
    <subcellularLocation>
        <location evidence="1">Membrane</location>
        <topology evidence="1">Multi-pass membrane protein</topology>
    </subcellularLocation>
</comment>
<keyword evidence="7 9" id="KW-0472">Membrane</keyword>
<dbReference type="Pfam" id="PF19055">
    <property type="entry name" value="ABC2_membrane_7"/>
    <property type="match status" value="1"/>
</dbReference>
<dbReference type="InterPro" id="IPR003593">
    <property type="entry name" value="AAA+_ATPase"/>
</dbReference>
<dbReference type="PANTHER" id="PTHR48041">
    <property type="entry name" value="ABC TRANSPORTER G FAMILY MEMBER 28"/>
    <property type="match status" value="1"/>
</dbReference>
<dbReference type="InterPro" id="IPR003439">
    <property type="entry name" value="ABC_transporter-like_ATP-bd"/>
</dbReference>
<evidence type="ECO:0000256" key="1">
    <source>
        <dbReference type="ARBA" id="ARBA00004141"/>
    </source>
</evidence>
<keyword evidence="3 9" id="KW-0812">Transmembrane</keyword>
<evidence type="ECO:0000259" key="10">
    <source>
        <dbReference type="PROSITE" id="PS50893"/>
    </source>
</evidence>
<feature type="transmembrane region" description="Helical" evidence="9">
    <location>
        <begin position="421"/>
        <end position="443"/>
    </location>
</feature>
<evidence type="ECO:0000256" key="3">
    <source>
        <dbReference type="ARBA" id="ARBA00022692"/>
    </source>
</evidence>
<dbReference type="InterPro" id="IPR027417">
    <property type="entry name" value="P-loop_NTPase"/>
</dbReference>
<feature type="transmembrane region" description="Helical" evidence="9">
    <location>
        <begin position="529"/>
        <end position="549"/>
    </location>
</feature>
<dbReference type="GO" id="GO:0005524">
    <property type="term" value="F:ATP binding"/>
    <property type="evidence" value="ECO:0007669"/>
    <property type="project" value="UniProtKB-KW"/>
</dbReference>
<dbReference type="PROSITE" id="PS50893">
    <property type="entry name" value="ABC_TRANSPORTER_2"/>
    <property type="match status" value="1"/>
</dbReference>
<dbReference type="GO" id="GO:0140359">
    <property type="term" value="F:ABC-type transporter activity"/>
    <property type="evidence" value="ECO:0007669"/>
    <property type="project" value="InterPro"/>
</dbReference>
<feature type="transmembrane region" description="Helical" evidence="9">
    <location>
        <begin position="463"/>
        <end position="487"/>
    </location>
</feature>
<dbReference type="CDD" id="cd03213">
    <property type="entry name" value="ABCG_EPDR"/>
    <property type="match status" value="1"/>
</dbReference>
<accession>A0A061S6L5</accession>
<feature type="transmembrane region" description="Helical" evidence="9">
    <location>
        <begin position="389"/>
        <end position="409"/>
    </location>
</feature>
<dbReference type="InterPro" id="IPR050352">
    <property type="entry name" value="ABCG_transporters"/>
</dbReference>
<sequence>MFVPCVAMAGAVAGIKVLKDRKTRKALNSSSSGVTVDLDSFKPVTLNWRNISSKLQNKRTKEVKTILEKVSGEAAPGRLVAIMGASGSGKTSLLNVLSGKTPKTQGLRLTGAVTVNGVRLARSKHRQAYVRQEDVFYSQLTARETLMMEATLRLPKETSAESKKQLVDELIQRLALESCADTVVGDKKTRGLSGGEKKRLSLGCELIGSPSLIFADEPTTGLDSFQAEKVMATLKALAESGHTVVCTIHQPRGSIFRMFDDLMLMSRGQVVYSGPANGAVDAFVSAGLKPPEGENPAEYLIDQIALDTSSAEALRASEERVARLVDLQRQARLSRDPSAAAMSGADSSGSFSGPPLLESPSPRSSLWAQFRMLFKRAWRQVTRDKATNIARLSSSIGSAIIFGTIFFRVGKSQAAIQSRMGLMQVAAINCAMSSLVKTLNLFPKERMIVQREQEKGSYKTTPYFLAKLAAELPVGSLFPLVFGSIMYPLTGLNPSWRRFARFSGILVLESFTSQALGLSVGAMAPNSDVAMALGPMVMVIFIVFGGYYVNSETIPRPLRWLPYCSLIKWAFEALTINDFRGLAFEARCPTDAADGDQALARIGFAEGSVAGAVAGEAKVLGFYYLATLLLLKRNKAKYAPLIEEETVSENGSK</sequence>
<reference evidence="11" key="1">
    <citation type="submission" date="2014-05" db="EMBL/GenBank/DDBJ databases">
        <title>The transcriptome of the halophilic microalga Tetraselmis sp. GSL018 isolated from the Great Salt Lake, Utah.</title>
        <authorList>
            <person name="Jinkerson R.E."/>
            <person name="D'Adamo S."/>
            <person name="Posewitz M.C."/>
        </authorList>
    </citation>
    <scope>NUCLEOTIDE SEQUENCE</scope>
    <source>
        <strain evidence="11">GSL018</strain>
    </source>
</reference>
<dbReference type="AlphaFoldDB" id="A0A061S6L5"/>
<dbReference type="Pfam" id="PF01061">
    <property type="entry name" value="ABC2_membrane"/>
    <property type="match status" value="1"/>
</dbReference>
<evidence type="ECO:0000256" key="6">
    <source>
        <dbReference type="ARBA" id="ARBA00022989"/>
    </source>
</evidence>
<dbReference type="InterPro" id="IPR017871">
    <property type="entry name" value="ABC_transporter-like_CS"/>
</dbReference>
<gene>
    <name evidence="11" type="ORF">TSPGSL018_14710</name>
</gene>
<evidence type="ECO:0000256" key="9">
    <source>
        <dbReference type="SAM" id="Phobius"/>
    </source>
</evidence>
<dbReference type="InterPro" id="IPR013525">
    <property type="entry name" value="ABC2_TM"/>
</dbReference>
<feature type="domain" description="ABC transporter" evidence="10">
    <location>
        <begin position="46"/>
        <end position="292"/>
    </location>
</feature>
<dbReference type="GO" id="GO:0016887">
    <property type="term" value="F:ATP hydrolysis activity"/>
    <property type="evidence" value="ECO:0007669"/>
    <property type="project" value="InterPro"/>
</dbReference>
<evidence type="ECO:0000313" key="11">
    <source>
        <dbReference type="EMBL" id="JAC78609.1"/>
    </source>
</evidence>
<keyword evidence="2" id="KW-0813">Transport</keyword>
<dbReference type="SMART" id="SM00382">
    <property type="entry name" value="AAA"/>
    <property type="match status" value="1"/>
</dbReference>
<feature type="compositionally biased region" description="Low complexity" evidence="8">
    <location>
        <begin position="337"/>
        <end position="357"/>
    </location>
</feature>
<dbReference type="Gene3D" id="3.40.50.300">
    <property type="entry name" value="P-loop containing nucleotide triphosphate hydrolases"/>
    <property type="match status" value="1"/>
</dbReference>
<keyword evidence="4" id="KW-0547">Nucleotide-binding</keyword>
<dbReference type="EMBL" id="GBEZ01006808">
    <property type="protein sequence ID" value="JAC78609.1"/>
    <property type="molecule type" value="Transcribed_RNA"/>
</dbReference>
<keyword evidence="5" id="KW-0067">ATP-binding</keyword>
<dbReference type="PROSITE" id="PS00211">
    <property type="entry name" value="ABC_TRANSPORTER_1"/>
    <property type="match status" value="1"/>
</dbReference>
<evidence type="ECO:0000256" key="2">
    <source>
        <dbReference type="ARBA" id="ARBA00022448"/>
    </source>
</evidence>
<name>A0A061S6L5_9CHLO</name>
<dbReference type="GO" id="GO:0016020">
    <property type="term" value="C:membrane"/>
    <property type="evidence" value="ECO:0007669"/>
    <property type="project" value="UniProtKB-SubCell"/>
</dbReference>
<organism evidence="11">
    <name type="scientific">Tetraselmis sp. GSL018</name>
    <dbReference type="NCBI Taxonomy" id="582737"/>
    <lineage>
        <taxon>Eukaryota</taxon>
        <taxon>Viridiplantae</taxon>
        <taxon>Chlorophyta</taxon>
        <taxon>core chlorophytes</taxon>
        <taxon>Chlorodendrophyceae</taxon>
        <taxon>Chlorodendrales</taxon>
        <taxon>Chlorodendraceae</taxon>
        <taxon>Tetraselmis</taxon>
    </lineage>
</organism>
<evidence type="ECO:0000256" key="7">
    <source>
        <dbReference type="ARBA" id="ARBA00023136"/>
    </source>
</evidence>
<feature type="region of interest" description="Disordered" evidence="8">
    <location>
        <begin position="335"/>
        <end position="357"/>
    </location>
</feature>
<evidence type="ECO:0000256" key="4">
    <source>
        <dbReference type="ARBA" id="ARBA00022741"/>
    </source>
</evidence>